<dbReference type="InterPro" id="IPR006134">
    <property type="entry name" value="DNA-dir_DNA_pol_B_multi_dom"/>
</dbReference>
<dbReference type="InterPro" id="IPR006172">
    <property type="entry name" value="DNA-dir_DNA_pol_B"/>
</dbReference>
<gene>
    <name evidence="10" type="ORF">FBQ74_03310</name>
</gene>
<dbReference type="GO" id="GO:0009432">
    <property type="term" value="P:SOS response"/>
    <property type="evidence" value="ECO:0007669"/>
    <property type="project" value="TreeGrafter"/>
</dbReference>
<dbReference type="InterPro" id="IPR017964">
    <property type="entry name" value="DNA-dir_DNA_pol_B_CS"/>
</dbReference>
<reference evidence="10 11" key="1">
    <citation type="submission" date="2019-04" db="EMBL/GenBank/DDBJ databases">
        <title>Salinimonas iocasae sp. nov., a halophilic bacterium isolated from the outer tube casing of tubeworms in Okinawa Trough.</title>
        <authorList>
            <person name="Zhang H."/>
            <person name="Wang H."/>
            <person name="Li C."/>
        </authorList>
    </citation>
    <scope>NUCLEOTIDE SEQUENCE [LARGE SCALE GENOMIC DNA]</scope>
    <source>
        <strain evidence="10 11">KX18D6</strain>
    </source>
</reference>
<comment type="catalytic activity">
    <reaction evidence="6 7">
        <text>DNA(n) + a 2'-deoxyribonucleoside 5'-triphosphate = DNA(n+1) + diphosphate</text>
        <dbReference type="Rhea" id="RHEA:22508"/>
        <dbReference type="Rhea" id="RHEA-COMP:17339"/>
        <dbReference type="Rhea" id="RHEA-COMP:17340"/>
        <dbReference type="ChEBI" id="CHEBI:33019"/>
        <dbReference type="ChEBI" id="CHEBI:61560"/>
        <dbReference type="ChEBI" id="CHEBI:173112"/>
        <dbReference type="EC" id="2.7.7.7"/>
    </reaction>
</comment>
<dbReference type="PANTHER" id="PTHR10322">
    <property type="entry name" value="DNA POLYMERASE CATALYTIC SUBUNIT"/>
    <property type="match status" value="1"/>
</dbReference>
<dbReference type="NCBIfam" id="NF004421">
    <property type="entry name" value="PRK05762.1-2"/>
    <property type="match status" value="1"/>
</dbReference>
<dbReference type="SUPFAM" id="SSF56672">
    <property type="entry name" value="DNA/RNA polymerases"/>
    <property type="match status" value="1"/>
</dbReference>
<dbReference type="Gene3D" id="6.10.140.1130">
    <property type="match status" value="1"/>
</dbReference>
<dbReference type="Pfam" id="PF00136">
    <property type="entry name" value="DNA_pol_B"/>
    <property type="match status" value="1"/>
</dbReference>
<dbReference type="InterPro" id="IPR012337">
    <property type="entry name" value="RNaseH-like_sf"/>
</dbReference>
<accession>A0A5B7YB84</accession>
<dbReference type="AlphaFoldDB" id="A0A5B7YB84"/>
<keyword evidence="2 7" id="KW-0808">Transferase</keyword>
<dbReference type="RefSeq" id="WP_139755306.1">
    <property type="nucleotide sequence ID" value="NZ_CP039852.1"/>
</dbReference>
<evidence type="ECO:0000313" key="10">
    <source>
        <dbReference type="EMBL" id="QCZ92553.1"/>
    </source>
</evidence>
<keyword evidence="5 7" id="KW-0238">DNA-binding</keyword>
<dbReference type="InterPro" id="IPR006133">
    <property type="entry name" value="DNA-dir_DNA_pol_B_exonuc"/>
</dbReference>
<evidence type="ECO:0000256" key="5">
    <source>
        <dbReference type="ARBA" id="ARBA00023125"/>
    </source>
</evidence>
<feature type="domain" description="DNA-directed DNA polymerase family B exonuclease" evidence="9">
    <location>
        <begin position="153"/>
        <end position="302"/>
    </location>
</feature>
<evidence type="ECO:0000256" key="7">
    <source>
        <dbReference type="RuleBase" id="RU000442"/>
    </source>
</evidence>
<dbReference type="GO" id="GO:0003887">
    <property type="term" value="F:DNA-directed DNA polymerase activity"/>
    <property type="evidence" value="ECO:0007669"/>
    <property type="project" value="UniProtKB-KW"/>
</dbReference>
<dbReference type="Gene3D" id="3.90.1600.10">
    <property type="entry name" value="Palm domain of DNA polymerase"/>
    <property type="match status" value="2"/>
</dbReference>
<dbReference type="GO" id="GO:0045004">
    <property type="term" value="P:DNA replication proofreading"/>
    <property type="evidence" value="ECO:0007669"/>
    <property type="project" value="TreeGrafter"/>
</dbReference>
<dbReference type="InterPro" id="IPR036397">
    <property type="entry name" value="RNaseH_sf"/>
</dbReference>
<evidence type="ECO:0000259" key="8">
    <source>
        <dbReference type="Pfam" id="PF00136"/>
    </source>
</evidence>
<dbReference type="CDD" id="cd05537">
    <property type="entry name" value="POLBc_Pol_II"/>
    <property type="match status" value="1"/>
</dbReference>
<feature type="domain" description="DNA-directed DNA polymerase family B multifunctional" evidence="8">
    <location>
        <begin position="405"/>
        <end position="740"/>
    </location>
</feature>
<evidence type="ECO:0000256" key="1">
    <source>
        <dbReference type="ARBA" id="ARBA00005755"/>
    </source>
</evidence>
<keyword evidence="3 7" id="KW-0548">Nucleotidyltransferase</keyword>
<protein>
    <recommendedName>
        <fullName evidence="7">DNA polymerase</fullName>
        <ecNumber evidence="7">2.7.7.7</ecNumber>
    </recommendedName>
</protein>
<dbReference type="EMBL" id="CP039852">
    <property type="protein sequence ID" value="QCZ92553.1"/>
    <property type="molecule type" value="Genomic_DNA"/>
</dbReference>
<dbReference type="KEGG" id="salk:FBQ74_03310"/>
<evidence type="ECO:0000256" key="2">
    <source>
        <dbReference type="ARBA" id="ARBA00022679"/>
    </source>
</evidence>
<dbReference type="InterPro" id="IPR042087">
    <property type="entry name" value="DNA_pol_B_thumb"/>
</dbReference>
<evidence type="ECO:0000256" key="3">
    <source>
        <dbReference type="ARBA" id="ARBA00022695"/>
    </source>
</evidence>
<dbReference type="SUPFAM" id="SSF53098">
    <property type="entry name" value="Ribonuclease H-like"/>
    <property type="match status" value="1"/>
</dbReference>
<dbReference type="PANTHER" id="PTHR10322:SF23">
    <property type="entry name" value="DNA POLYMERASE DELTA CATALYTIC SUBUNIT"/>
    <property type="match status" value="1"/>
</dbReference>
<evidence type="ECO:0000256" key="4">
    <source>
        <dbReference type="ARBA" id="ARBA00022932"/>
    </source>
</evidence>
<dbReference type="FunFam" id="3.90.1600.10:FF:000030">
    <property type="entry name" value="DNA polymerase II"/>
    <property type="match status" value="1"/>
</dbReference>
<dbReference type="InterPro" id="IPR023211">
    <property type="entry name" value="DNA_pol_palm_dom_sf"/>
</dbReference>
<name>A0A5B7YB84_9ALTE</name>
<evidence type="ECO:0000256" key="6">
    <source>
        <dbReference type="ARBA" id="ARBA00049244"/>
    </source>
</evidence>
<dbReference type="EC" id="2.7.7.7" evidence="7"/>
<dbReference type="InterPro" id="IPR043502">
    <property type="entry name" value="DNA/RNA_pol_sf"/>
</dbReference>
<dbReference type="InterPro" id="IPR050240">
    <property type="entry name" value="DNA_pol_type-B"/>
</dbReference>
<comment type="similarity">
    <text evidence="1 7">Belongs to the DNA polymerase type-B family.</text>
</comment>
<dbReference type="Gene3D" id="1.10.132.60">
    <property type="entry name" value="DNA polymerase family B, C-terminal domain"/>
    <property type="match status" value="1"/>
</dbReference>
<proteinExistence type="inferred from homology"/>
<dbReference type="Gene3D" id="3.30.420.10">
    <property type="entry name" value="Ribonuclease H-like superfamily/Ribonuclease H"/>
    <property type="match status" value="1"/>
</dbReference>
<dbReference type="Pfam" id="PF03104">
    <property type="entry name" value="DNA_pol_B_exo1"/>
    <property type="match status" value="1"/>
</dbReference>
<dbReference type="Gene3D" id="2.40.50.590">
    <property type="match status" value="1"/>
</dbReference>
<evidence type="ECO:0000259" key="9">
    <source>
        <dbReference type="Pfam" id="PF03104"/>
    </source>
</evidence>
<evidence type="ECO:0000313" key="11">
    <source>
        <dbReference type="Proteomes" id="UP000304912"/>
    </source>
</evidence>
<dbReference type="OrthoDB" id="5807460at2"/>
<dbReference type="GO" id="GO:0003677">
    <property type="term" value="F:DNA binding"/>
    <property type="evidence" value="ECO:0007669"/>
    <property type="project" value="UniProtKB-KW"/>
</dbReference>
<dbReference type="SMART" id="SM00486">
    <property type="entry name" value="POLBc"/>
    <property type="match status" value="1"/>
</dbReference>
<organism evidence="10 11">
    <name type="scientific">Salinimonas iocasae</name>
    <dbReference type="NCBI Taxonomy" id="2572577"/>
    <lineage>
        <taxon>Bacteria</taxon>
        <taxon>Pseudomonadati</taxon>
        <taxon>Pseudomonadota</taxon>
        <taxon>Gammaproteobacteria</taxon>
        <taxon>Alteromonadales</taxon>
        <taxon>Alteromonadaceae</taxon>
        <taxon>Alteromonas/Salinimonas group</taxon>
        <taxon>Salinimonas</taxon>
    </lineage>
</organism>
<dbReference type="Proteomes" id="UP000304912">
    <property type="component" value="Chromosome"/>
</dbReference>
<keyword evidence="4 7" id="KW-0239">DNA-directed DNA polymerase</keyword>
<keyword evidence="11" id="KW-1185">Reference proteome</keyword>
<dbReference type="GO" id="GO:0000166">
    <property type="term" value="F:nucleotide binding"/>
    <property type="evidence" value="ECO:0007669"/>
    <property type="project" value="InterPro"/>
</dbReference>
<keyword evidence="7" id="KW-0235">DNA replication</keyword>
<dbReference type="PROSITE" id="PS00116">
    <property type="entry name" value="DNA_POLYMERASE_B"/>
    <property type="match status" value="1"/>
</dbReference>
<sequence length="788" mass="88653">MKPAEQEEVYGKGHILSRRLLRVRDKQYIELWLATENGPVCLLSEPQYNVCFAEDSQRNLIEQLIKRRNLAVVTAPTHLKTLGQQSLCLLKVSNENEIYELRRLCEDAQITLYEADIKITDRFLMERFAYGSVSYKAILTEGVLTDAKIKGASYRPALTTLSLDIECDEKENLYSVGLAGSGINHVLLITSQPLAAKNSPYTLESVPDEQTMLTRLCELVVAADPDVITGWNVKQFDFAVLARRAKKHNISLALGRAQNLMQVKSWSNGQNWVDIPGRAVVDGIEALKTMTYHFDSFALDDVASSLLKTGKLIKERDQLAAIKAMYLQEPAKLADYNYRDCQLVNQIADITNFIDFLVLRSTLTGLEMSRPGGSVAAFINVYLPHLHRGGYISGIRPDDGGLASPGGYVMDSKPGLYDYVLVLDFKSLYPSIIRTFKIDPMGLAEGLRTPANAIPGFKGACFSRSKHYLPDIIANLWRQRDEAKNNNDAPRSQAIKILMNSFYGVLGSGGCPFYDPRLASSITLRGHEIMQTTAKWVEESGHEVIYGDTDSLFITLSGIEERQAAVQIGNVLEQQINARWQHHLQHNYQLDCYLELEFETCYDKFFMPTIRGASTGSKKRYAGLVTNDKNEQSLVFKGLESVRSDWTKLAKLFQETLYLKVFTGQPVAPFIKQTLKSIRQGECDSQLIYQKRLRKPLSEYTRSRPPHVKAALLLQTNNSGAAHTDSVFRATVIKYVITLDGPQPTDDVTSPFDYEHYIDKQIKPIADSILPYVNQSFEQITANQMDLF</sequence>
<dbReference type="PRINTS" id="PR00106">
    <property type="entry name" value="DNAPOLB"/>
</dbReference>
<dbReference type="GO" id="GO:0008296">
    <property type="term" value="F:3'-5'-DNA exonuclease activity"/>
    <property type="evidence" value="ECO:0007669"/>
    <property type="project" value="TreeGrafter"/>
</dbReference>